<evidence type="ECO:0000259" key="2">
    <source>
        <dbReference type="Pfam" id="PF01826"/>
    </source>
</evidence>
<protein>
    <recommendedName>
        <fullName evidence="2">TIL domain-containing protein</fullName>
    </recommendedName>
</protein>
<feature type="chain" id="PRO_5043898124" description="TIL domain-containing protein" evidence="1">
    <location>
        <begin position="23"/>
        <end position="137"/>
    </location>
</feature>
<dbReference type="CDD" id="cd19941">
    <property type="entry name" value="TIL"/>
    <property type="match status" value="1"/>
</dbReference>
<evidence type="ECO:0000313" key="4">
    <source>
        <dbReference type="Proteomes" id="UP001497382"/>
    </source>
</evidence>
<dbReference type="Pfam" id="PF01826">
    <property type="entry name" value="TIL"/>
    <property type="match status" value="1"/>
</dbReference>
<dbReference type="Gene3D" id="2.10.25.10">
    <property type="entry name" value="Laminin"/>
    <property type="match status" value="1"/>
</dbReference>
<dbReference type="AlphaFoldDB" id="A0AAV2B2C2"/>
<accession>A0AAV2B2C2</accession>
<evidence type="ECO:0000313" key="3">
    <source>
        <dbReference type="EMBL" id="CAL1290045.1"/>
    </source>
</evidence>
<dbReference type="SUPFAM" id="SSF57567">
    <property type="entry name" value="Serine protease inhibitors"/>
    <property type="match status" value="1"/>
</dbReference>
<dbReference type="InterPro" id="IPR002919">
    <property type="entry name" value="TIL_dom"/>
</dbReference>
<keyword evidence="4" id="KW-1185">Reference proteome</keyword>
<sequence>MALLHFAKYVLLSFLGLSTNLQLDPPTNLTALCSTGEVYSECQGHCGRNCCNIKEPPSCATDICVPACVCAEGLVRGPDGACVPESTCADPTTETTSAWKCCFFIICHNTCAVMSKGKDTGRCVNGECECIPKRKIP</sequence>
<proteinExistence type="predicted"/>
<feature type="signal peptide" evidence="1">
    <location>
        <begin position="1"/>
        <end position="22"/>
    </location>
</feature>
<name>A0AAV2B2C2_9ARAC</name>
<comment type="caution">
    <text evidence="3">The sequence shown here is derived from an EMBL/GenBank/DDBJ whole genome shotgun (WGS) entry which is preliminary data.</text>
</comment>
<dbReference type="InterPro" id="IPR036084">
    <property type="entry name" value="Ser_inhib-like_sf"/>
</dbReference>
<reference evidence="3 4" key="1">
    <citation type="submission" date="2024-04" db="EMBL/GenBank/DDBJ databases">
        <authorList>
            <person name="Rising A."/>
            <person name="Reimegard J."/>
            <person name="Sonavane S."/>
            <person name="Akerstrom W."/>
            <person name="Nylinder S."/>
            <person name="Hedman E."/>
            <person name="Kallberg Y."/>
        </authorList>
    </citation>
    <scope>NUCLEOTIDE SEQUENCE [LARGE SCALE GENOMIC DNA]</scope>
</reference>
<dbReference type="Proteomes" id="UP001497382">
    <property type="component" value="Unassembled WGS sequence"/>
</dbReference>
<dbReference type="EMBL" id="CAXIEN010000258">
    <property type="protein sequence ID" value="CAL1290045.1"/>
    <property type="molecule type" value="Genomic_DNA"/>
</dbReference>
<organism evidence="3 4">
    <name type="scientific">Larinioides sclopetarius</name>
    <dbReference type="NCBI Taxonomy" id="280406"/>
    <lineage>
        <taxon>Eukaryota</taxon>
        <taxon>Metazoa</taxon>
        <taxon>Ecdysozoa</taxon>
        <taxon>Arthropoda</taxon>
        <taxon>Chelicerata</taxon>
        <taxon>Arachnida</taxon>
        <taxon>Araneae</taxon>
        <taxon>Araneomorphae</taxon>
        <taxon>Entelegynae</taxon>
        <taxon>Araneoidea</taxon>
        <taxon>Araneidae</taxon>
        <taxon>Larinioides</taxon>
    </lineage>
</organism>
<gene>
    <name evidence="3" type="ORF">LARSCL_LOCUS16256</name>
</gene>
<feature type="domain" description="TIL" evidence="2">
    <location>
        <begin position="33"/>
        <end position="88"/>
    </location>
</feature>
<evidence type="ECO:0000256" key="1">
    <source>
        <dbReference type="SAM" id="SignalP"/>
    </source>
</evidence>
<keyword evidence="1" id="KW-0732">Signal</keyword>